<keyword evidence="4 6" id="KW-0813">Transport</keyword>
<comment type="function">
    <text evidence="6">May be involved in the transport of PQQ or its precursor to the periplasm.</text>
</comment>
<dbReference type="AlphaFoldDB" id="A0A4R6RME2"/>
<comment type="pathway">
    <text evidence="1 6">Cofactor biosynthesis; pyrroloquinoline quinone biosynthesis.</text>
</comment>
<protein>
    <recommendedName>
        <fullName evidence="3 6">Coenzyme PQQ synthesis protein B</fullName>
    </recommendedName>
    <alternativeName>
        <fullName evidence="6">Pyrroloquinoline quinone biosynthesis protein B</fullName>
    </alternativeName>
</protein>
<keyword evidence="9" id="KW-1185">Reference proteome</keyword>
<gene>
    <name evidence="6" type="primary">pqqB</name>
    <name evidence="8" type="ORF">EDD54_1633</name>
</gene>
<dbReference type="Proteomes" id="UP000294547">
    <property type="component" value="Unassembled WGS sequence"/>
</dbReference>
<comment type="caution">
    <text evidence="8">The sequence shown here is derived from an EMBL/GenBank/DDBJ whole genome shotgun (WGS) entry which is preliminary data.</text>
</comment>
<keyword evidence="5 6" id="KW-0884">PQQ biosynthesis</keyword>
<name>A0A4R6RME2_9HYPH</name>
<dbReference type="Gene3D" id="3.60.15.10">
    <property type="entry name" value="Ribonuclease Z/Hydroxyacylglutathione hydrolase-like"/>
    <property type="match status" value="1"/>
</dbReference>
<dbReference type="Pfam" id="PF12706">
    <property type="entry name" value="Lactamase_B_2"/>
    <property type="match status" value="1"/>
</dbReference>
<dbReference type="InterPro" id="IPR001279">
    <property type="entry name" value="Metallo-B-lactamas"/>
</dbReference>
<dbReference type="InterPro" id="IPR011842">
    <property type="entry name" value="PQQ_synth_PqqB"/>
</dbReference>
<feature type="domain" description="Metallo-beta-lactamase" evidence="7">
    <location>
        <begin position="60"/>
        <end position="280"/>
    </location>
</feature>
<dbReference type="OrthoDB" id="9778305at2"/>
<dbReference type="SUPFAM" id="SSF56281">
    <property type="entry name" value="Metallo-hydrolase/oxidoreductase"/>
    <property type="match status" value="1"/>
</dbReference>
<dbReference type="NCBIfam" id="TIGR02108">
    <property type="entry name" value="PQQ_syn_pqqB"/>
    <property type="match status" value="1"/>
</dbReference>
<proteinExistence type="inferred from homology"/>
<evidence type="ECO:0000313" key="8">
    <source>
        <dbReference type="EMBL" id="TDP87734.1"/>
    </source>
</evidence>
<organism evidence="8 9">
    <name type="scientific">Oharaeibacter diazotrophicus</name>
    <dbReference type="NCBI Taxonomy" id="1920512"/>
    <lineage>
        <taxon>Bacteria</taxon>
        <taxon>Pseudomonadati</taxon>
        <taxon>Pseudomonadota</taxon>
        <taxon>Alphaproteobacteria</taxon>
        <taxon>Hyphomicrobiales</taxon>
        <taxon>Pleomorphomonadaceae</taxon>
        <taxon>Oharaeibacter</taxon>
    </lineage>
</organism>
<dbReference type="EMBL" id="SNXY01000006">
    <property type="protein sequence ID" value="TDP87734.1"/>
    <property type="molecule type" value="Genomic_DNA"/>
</dbReference>
<dbReference type="InterPro" id="IPR036866">
    <property type="entry name" value="RibonucZ/Hydroxyglut_hydro"/>
</dbReference>
<evidence type="ECO:0000256" key="1">
    <source>
        <dbReference type="ARBA" id="ARBA00004886"/>
    </source>
</evidence>
<dbReference type="HAMAP" id="MF_00653">
    <property type="entry name" value="PQQ_syn_PqqB"/>
    <property type="match status" value="1"/>
</dbReference>
<evidence type="ECO:0000313" key="9">
    <source>
        <dbReference type="Proteomes" id="UP000294547"/>
    </source>
</evidence>
<evidence type="ECO:0000256" key="6">
    <source>
        <dbReference type="HAMAP-Rule" id="MF_00653"/>
    </source>
</evidence>
<evidence type="ECO:0000256" key="4">
    <source>
        <dbReference type="ARBA" id="ARBA00022448"/>
    </source>
</evidence>
<dbReference type="RefSeq" id="WP_126541548.1">
    <property type="nucleotide sequence ID" value="NZ_BSPM01000008.1"/>
</dbReference>
<comment type="similarity">
    <text evidence="2 6">Belongs to the PqqB family.</text>
</comment>
<reference evidence="8 9" key="1">
    <citation type="submission" date="2019-03" db="EMBL/GenBank/DDBJ databases">
        <title>Genomic Encyclopedia of Type Strains, Phase IV (KMG-IV): sequencing the most valuable type-strain genomes for metagenomic binning, comparative biology and taxonomic classification.</title>
        <authorList>
            <person name="Goeker M."/>
        </authorList>
    </citation>
    <scope>NUCLEOTIDE SEQUENCE [LARGE SCALE GENOMIC DNA]</scope>
    <source>
        <strain evidence="8 9">DSM 102969</strain>
    </source>
</reference>
<accession>A0A4R6RME2</accession>
<sequence length="314" mass="33391">MRDRPGAATRLRALILGAAAGGGFPQWNCNCPNCAGLRRGEPGLEARTQASLAVTVDGKRWALLNAAPEITQQIAANPALHPRDPAVVGGRHSPIATVLVTNADIDAIAGLLGLREKQAFRLVGTAETLGVIDANPIFRGLDRDLVRFERIALGDTFELVPGATARLFPVPGKIPLFLEGERVVTDLEGEQTVGVEIVGPAGERLAYVPGCARMTPAVADRLAGADVVFFDGTVFTDDEMIRLGVGTKTGKRMGHMAMSGPDGTLEAFRTIPVKRRIFVHVNNTNPALREGSPERRAVADAGWEIGRDGMEVPL</sequence>
<dbReference type="UniPathway" id="UPA00539"/>
<evidence type="ECO:0000256" key="5">
    <source>
        <dbReference type="ARBA" id="ARBA00022905"/>
    </source>
</evidence>
<evidence type="ECO:0000256" key="3">
    <source>
        <dbReference type="ARBA" id="ARBA00015084"/>
    </source>
</evidence>
<dbReference type="GO" id="GO:0018189">
    <property type="term" value="P:pyrroloquinoline quinone biosynthetic process"/>
    <property type="evidence" value="ECO:0007669"/>
    <property type="project" value="UniProtKB-UniRule"/>
</dbReference>
<evidence type="ECO:0000256" key="2">
    <source>
        <dbReference type="ARBA" id="ARBA00008481"/>
    </source>
</evidence>
<evidence type="ECO:0000259" key="7">
    <source>
        <dbReference type="Pfam" id="PF12706"/>
    </source>
</evidence>